<dbReference type="InterPro" id="IPR029058">
    <property type="entry name" value="AB_hydrolase_fold"/>
</dbReference>
<accession>A0A1A3TWE3</accession>
<evidence type="ECO:0000313" key="5">
    <source>
        <dbReference type="Proteomes" id="UP000093759"/>
    </source>
</evidence>
<dbReference type="Pfam" id="PF12146">
    <property type="entry name" value="Hydrolase_4"/>
    <property type="match status" value="1"/>
</dbReference>
<protein>
    <recommendedName>
        <fullName evidence="3">Serine aminopeptidase S33 domain-containing protein</fullName>
    </recommendedName>
</protein>
<dbReference type="Gene3D" id="3.40.50.1820">
    <property type="entry name" value="alpha/beta hydrolase"/>
    <property type="match status" value="1"/>
</dbReference>
<organism evidence="4 5">
    <name type="scientific">Mycolicibacter sinensis (strain JDM601)</name>
    <name type="common">Mycobacterium sinense</name>
    <dbReference type="NCBI Taxonomy" id="875328"/>
    <lineage>
        <taxon>Bacteria</taxon>
        <taxon>Bacillati</taxon>
        <taxon>Actinomycetota</taxon>
        <taxon>Actinomycetes</taxon>
        <taxon>Mycobacteriales</taxon>
        <taxon>Mycobacteriaceae</taxon>
        <taxon>Mycolicibacter</taxon>
    </lineage>
</organism>
<dbReference type="SUPFAM" id="SSF53474">
    <property type="entry name" value="alpha/beta-Hydrolases"/>
    <property type="match status" value="1"/>
</dbReference>
<name>A0A1A3TWE3_MYCSD</name>
<dbReference type="Proteomes" id="UP000093759">
    <property type="component" value="Unassembled WGS sequence"/>
</dbReference>
<sequence>MKRFEIQIPVGGATIAAWHYAADGADSRPCVVMAHGFCGTRDAGLVGFGERFAEAGIDTLCFDYRGFGASGGRARQVVDFPDQLRDYHAAIDSAQRLAHISGVAVWGTSLSGGHVFAVAAQRHDLIGAIALTPIVDGRKSALRMRRSVPPGAAIRLGTSAIRDAIRARTGRPPLLVPAAGTPRSVAMLTTPDALPGYLAIAVHAPLWRNEFAARVLLAIPRYRPGLHADRITCRMLVQIAAADRNAPPDLAEAAARRADAVVNEYAGAGHFDVYDTGSAFDAVVTDQISFLASLSERTAR</sequence>
<dbReference type="PANTHER" id="PTHR22946">
    <property type="entry name" value="DIENELACTONE HYDROLASE DOMAIN-CONTAINING PROTEIN-RELATED"/>
    <property type="match status" value="1"/>
</dbReference>
<evidence type="ECO:0000256" key="1">
    <source>
        <dbReference type="ARBA" id="ARBA00008645"/>
    </source>
</evidence>
<dbReference type="RefSeq" id="WP_065024964.1">
    <property type="nucleotide sequence ID" value="NZ_LZMF01000081.1"/>
</dbReference>
<comment type="similarity">
    <text evidence="1">Belongs to the AB hydrolase superfamily.</text>
</comment>
<dbReference type="EMBL" id="LZMF01000081">
    <property type="protein sequence ID" value="OBK86944.1"/>
    <property type="molecule type" value="Genomic_DNA"/>
</dbReference>
<dbReference type="GO" id="GO:0052689">
    <property type="term" value="F:carboxylic ester hydrolase activity"/>
    <property type="evidence" value="ECO:0007669"/>
    <property type="project" value="UniProtKB-ARBA"/>
</dbReference>
<evidence type="ECO:0000313" key="4">
    <source>
        <dbReference type="EMBL" id="OBK86944.1"/>
    </source>
</evidence>
<dbReference type="InterPro" id="IPR050261">
    <property type="entry name" value="FrsA_esterase"/>
</dbReference>
<reference evidence="5" key="1">
    <citation type="submission" date="2016-06" db="EMBL/GenBank/DDBJ databases">
        <authorList>
            <person name="Sutton G."/>
            <person name="Brinkac L."/>
            <person name="Sanka R."/>
            <person name="Adams M."/>
            <person name="Lau E."/>
            <person name="Garcia-Basteiro A."/>
            <person name="Lopez-Varela E."/>
            <person name="Palencia S."/>
        </authorList>
    </citation>
    <scope>NUCLEOTIDE SEQUENCE [LARGE SCALE GENOMIC DNA]</scope>
    <source>
        <strain evidence="5">1274684.2</strain>
    </source>
</reference>
<gene>
    <name evidence="4" type="ORF">A5648_04940</name>
</gene>
<dbReference type="AlphaFoldDB" id="A0A1A3TWE3"/>
<keyword evidence="2" id="KW-0378">Hydrolase</keyword>
<dbReference type="InterPro" id="IPR022742">
    <property type="entry name" value="Hydrolase_4"/>
</dbReference>
<feature type="domain" description="Serine aminopeptidase S33" evidence="3">
    <location>
        <begin position="27"/>
        <end position="270"/>
    </location>
</feature>
<proteinExistence type="inferred from homology"/>
<evidence type="ECO:0000259" key="3">
    <source>
        <dbReference type="Pfam" id="PF12146"/>
    </source>
</evidence>
<comment type="caution">
    <text evidence="4">The sequence shown here is derived from an EMBL/GenBank/DDBJ whole genome shotgun (WGS) entry which is preliminary data.</text>
</comment>
<dbReference type="PANTHER" id="PTHR22946:SF9">
    <property type="entry name" value="POLYKETIDE TRANSFERASE AF380"/>
    <property type="match status" value="1"/>
</dbReference>
<evidence type="ECO:0000256" key="2">
    <source>
        <dbReference type="ARBA" id="ARBA00022801"/>
    </source>
</evidence>